<accession>A7HX80</accession>
<proteinExistence type="predicted"/>
<dbReference type="STRING" id="402881.Plav_2906"/>
<dbReference type="KEGG" id="pla:Plav_2906"/>
<sequence length="98" mass="10211">MPPESGAGGPRGSRRDDGGARREIIIEYTPIGGSVKVTAVDVETGTEVSVVGPATAAEVELERVAVRKLRYVMEKNGHIKKEGGTERSEPPAGGGIIV</sequence>
<evidence type="ECO:0000313" key="4">
    <source>
        <dbReference type="Proteomes" id="UP000006377"/>
    </source>
</evidence>
<keyword evidence="4" id="KW-1185">Reference proteome</keyword>
<dbReference type="Pfam" id="PF21839">
    <property type="entry name" value="DUF6898"/>
    <property type="match status" value="1"/>
</dbReference>
<feature type="domain" description="DUF6898" evidence="2">
    <location>
        <begin position="22"/>
        <end position="75"/>
    </location>
</feature>
<organism evidence="3 4">
    <name type="scientific">Parvibaculum lavamentivorans (strain DS-1 / DSM 13023 / NCIMB 13966)</name>
    <dbReference type="NCBI Taxonomy" id="402881"/>
    <lineage>
        <taxon>Bacteria</taxon>
        <taxon>Pseudomonadati</taxon>
        <taxon>Pseudomonadota</taxon>
        <taxon>Alphaproteobacteria</taxon>
        <taxon>Hyphomicrobiales</taxon>
        <taxon>Parvibaculaceae</taxon>
        <taxon>Parvibaculum</taxon>
    </lineage>
</organism>
<dbReference type="EMBL" id="CP000774">
    <property type="protein sequence ID" value="ABS64513.1"/>
    <property type="molecule type" value="Genomic_DNA"/>
</dbReference>
<feature type="region of interest" description="Disordered" evidence="1">
    <location>
        <begin position="1"/>
        <end position="21"/>
    </location>
</feature>
<reference evidence="3 4" key="1">
    <citation type="journal article" date="2011" name="Stand. Genomic Sci.">
        <title>Complete genome sequence of Parvibaculum lavamentivorans type strain (DS-1(T)).</title>
        <authorList>
            <person name="Schleheck D."/>
            <person name="Weiss M."/>
            <person name="Pitluck S."/>
            <person name="Bruce D."/>
            <person name="Land M.L."/>
            <person name="Han S."/>
            <person name="Saunders E."/>
            <person name="Tapia R."/>
            <person name="Detter C."/>
            <person name="Brettin T."/>
            <person name="Han J."/>
            <person name="Woyke T."/>
            <person name="Goodwin L."/>
            <person name="Pennacchio L."/>
            <person name="Nolan M."/>
            <person name="Cook A.M."/>
            <person name="Kjelleberg S."/>
            <person name="Thomas T."/>
        </authorList>
    </citation>
    <scope>NUCLEOTIDE SEQUENCE [LARGE SCALE GENOMIC DNA]</scope>
    <source>
        <strain evidence="4">DS-1 / DSM 13023 / NCIMB 13966</strain>
    </source>
</reference>
<name>A7HX80_PARL1</name>
<feature type="compositionally biased region" description="Gly residues" evidence="1">
    <location>
        <begin position="1"/>
        <end position="11"/>
    </location>
</feature>
<protein>
    <recommendedName>
        <fullName evidence="2">DUF6898 domain-containing protein</fullName>
    </recommendedName>
</protein>
<dbReference type="HOGENOM" id="CLU_2331195_0_0_5"/>
<gene>
    <name evidence="3" type="ordered locus">Plav_2906</name>
</gene>
<evidence type="ECO:0000313" key="3">
    <source>
        <dbReference type="EMBL" id="ABS64513.1"/>
    </source>
</evidence>
<dbReference type="eggNOG" id="ENOG5033C7K">
    <property type="taxonomic scope" value="Bacteria"/>
</dbReference>
<dbReference type="Proteomes" id="UP000006377">
    <property type="component" value="Chromosome"/>
</dbReference>
<dbReference type="AlphaFoldDB" id="A7HX80"/>
<dbReference type="InterPro" id="IPR054193">
    <property type="entry name" value="DUF6898"/>
</dbReference>
<evidence type="ECO:0000259" key="2">
    <source>
        <dbReference type="Pfam" id="PF21839"/>
    </source>
</evidence>
<dbReference type="RefSeq" id="WP_012111829.1">
    <property type="nucleotide sequence ID" value="NC_009719.1"/>
</dbReference>
<evidence type="ECO:0000256" key="1">
    <source>
        <dbReference type="SAM" id="MobiDB-lite"/>
    </source>
</evidence>